<feature type="compositionally biased region" description="Low complexity" evidence="1">
    <location>
        <begin position="84"/>
        <end position="94"/>
    </location>
</feature>
<evidence type="ECO:0008006" key="5">
    <source>
        <dbReference type="Google" id="ProtNLM"/>
    </source>
</evidence>
<evidence type="ECO:0000313" key="4">
    <source>
        <dbReference type="Proteomes" id="UP000265325"/>
    </source>
</evidence>
<reference evidence="3 4" key="1">
    <citation type="submission" date="2015-05" db="EMBL/GenBank/DDBJ databases">
        <title>Draft Genome assembly of Streptomyces showdoensis.</title>
        <authorList>
            <person name="Thapa K.K."/>
            <person name="Metsa-Ketela M."/>
        </authorList>
    </citation>
    <scope>NUCLEOTIDE SEQUENCE [LARGE SCALE GENOMIC DNA]</scope>
    <source>
        <strain evidence="3 4">ATCC 15227</strain>
    </source>
</reference>
<sequence>MVRTRLRLAATLAVVVLALTGFQTSGSGGHGGGSGKSGSKSGKSRSGGGDGGGGGCSSSKKKNDDYDYTDTTDGTGNGSGGANGSTYTPSPTTGPGSGIEVEVVDCVEPAQKKRKGKPARKADTTATVRVTAPDGEAGRYRIVLEFERADGSPADRGEVLVDLTGGGSRLYDVAMRTPGSVGQVKHCVVDAVTPQSASAAPAPTASGTPSSSS</sequence>
<keyword evidence="2" id="KW-0732">Signal</keyword>
<dbReference type="AlphaFoldDB" id="A0A2P2GS23"/>
<name>A0A2P2GS23_STREW</name>
<feature type="compositionally biased region" description="Gly residues" evidence="1">
    <location>
        <begin position="26"/>
        <end position="36"/>
    </location>
</feature>
<feature type="compositionally biased region" description="Gly residues" evidence="1">
    <location>
        <begin position="45"/>
        <end position="56"/>
    </location>
</feature>
<keyword evidence="4" id="KW-1185">Reference proteome</keyword>
<feature type="chain" id="PRO_5038763854" description="Secreted protein" evidence="2">
    <location>
        <begin position="19"/>
        <end position="213"/>
    </location>
</feature>
<comment type="caution">
    <text evidence="3">The sequence shown here is derived from an EMBL/GenBank/DDBJ whole genome shotgun (WGS) entry which is preliminary data.</text>
</comment>
<protein>
    <recommendedName>
        <fullName evidence="5">Secreted protein</fullName>
    </recommendedName>
</protein>
<organism evidence="3 4">
    <name type="scientific">Streptomyces showdoensis</name>
    <dbReference type="NCBI Taxonomy" id="68268"/>
    <lineage>
        <taxon>Bacteria</taxon>
        <taxon>Bacillati</taxon>
        <taxon>Actinomycetota</taxon>
        <taxon>Actinomycetes</taxon>
        <taxon>Kitasatosporales</taxon>
        <taxon>Streptomycetaceae</taxon>
        <taxon>Streptomyces</taxon>
    </lineage>
</organism>
<dbReference type="EMBL" id="LAQS01000009">
    <property type="protein sequence ID" value="KKZ74300.1"/>
    <property type="molecule type" value="Genomic_DNA"/>
</dbReference>
<feature type="signal peptide" evidence="2">
    <location>
        <begin position="1"/>
        <end position="18"/>
    </location>
</feature>
<accession>A0A2P2GS23</accession>
<evidence type="ECO:0000256" key="1">
    <source>
        <dbReference type="SAM" id="MobiDB-lite"/>
    </source>
</evidence>
<proteinExistence type="predicted"/>
<dbReference type="OrthoDB" id="4329353at2"/>
<evidence type="ECO:0000256" key="2">
    <source>
        <dbReference type="SAM" id="SignalP"/>
    </source>
</evidence>
<gene>
    <name evidence="3" type="ORF">VO63_07560</name>
</gene>
<dbReference type="Proteomes" id="UP000265325">
    <property type="component" value="Unassembled WGS sequence"/>
</dbReference>
<feature type="region of interest" description="Disordered" evidence="1">
    <location>
        <begin position="23"/>
        <end position="99"/>
    </location>
</feature>
<evidence type="ECO:0000313" key="3">
    <source>
        <dbReference type="EMBL" id="KKZ74300.1"/>
    </source>
</evidence>
<dbReference type="RefSeq" id="WP_046906831.1">
    <property type="nucleotide sequence ID" value="NZ_BAAAXG010000026.1"/>
</dbReference>